<organism evidence="1">
    <name type="scientific">Nothobranchius korthausae</name>
    <dbReference type="NCBI Taxonomy" id="1143690"/>
    <lineage>
        <taxon>Eukaryota</taxon>
        <taxon>Metazoa</taxon>
        <taxon>Chordata</taxon>
        <taxon>Craniata</taxon>
        <taxon>Vertebrata</taxon>
        <taxon>Euteleostomi</taxon>
        <taxon>Actinopterygii</taxon>
        <taxon>Neopterygii</taxon>
        <taxon>Teleostei</taxon>
        <taxon>Neoteleostei</taxon>
        <taxon>Acanthomorphata</taxon>
        <taxon>Ovalentaria</taxon>
        <taxon>Atherinomorphae</taxon>
        <taxon>Cyprinodontiformes</taxon>
        <taxon>Nothobranchiidae</taxon>
        <taxon>Nothobranchius</taxon>
    </lineage>
</organism>
<accession>A0A1A8EW97</accession>
<reference evidence="1" key="2">
    <citation type="submission" date="2016-06" db="EMBL/GenBank/DDBJ databases">
        <title>The genome of a short-lived fish provides insights into sex chromosome evolution and the genetic control of aging.</title>
        <authorList>
            <person name="Reichwald K."/>
            <person name="Felder M."/>
            <person name="Petzold A."/>
            <person name="Koch P."/>
            <person name="Groth M."/>
            <person name="Platzer M."/>
        </authorList>
    </citation>
    <scope>NUCLEOTIDE SEQUENCE</scope>
    <source>
        <tissue evidence="1">Brain</tissue>
    </source>
</reference>
<name>A0A1A8EW97_9TELE</name>
<evidence type="ECO:0000313" key="1">
    <source>
        <dbReference type="EMBL" id="SBQ51142.1"/>
    </source>
</evidence>
<feature type="non-terminal residue" evidence="1">
    <location>
        <position position="1"/>
    </location>
</feature>
<dbReference type="AlphaFoldDB" id="A0A1A8EW97"/>
<feature type="non-terminal residue" evidence="1">
    <location>
        <position position="83"/>
    </location>
</feature>
<protein>
    <submittedName>
        <fullName evidence="1">Uncharacterized protein</fullName>
    </submittedName>
</protein>
<proteinExistence type="predicted"/>
<reference evidence="1" key="1">
    <citation type="submission" date="2016-05" db="EMBL/GenBank/DDBJ databases">
        <authorList>
            <person name="Lavstsen T."/>
            <person name="Jespersen J.S."/>
        </authorList>
    </citation>
    <scope>NUCLEOTIDE SEQUENCE</scope>
    <source>
        <tissue evidence="1">Brain</tissue>
    </source>
</reference>
<sequence>SVATAALGAPTEARPGEKGVVRVKGEMISLKQTSEPIKVHLKETSDVCKFTHDAQQLVLRETNVDIGTNTSYQLSARWWRADD</sequence>
<gene>
    <name evidence="1" type="primary">Nfu_g_1_018511</name>
</gene>
<dbReference type="EMBL" id="HAEB01004615">
    <property type="protein sequence ID" value="SBQ51142.1"/>
    <property type="molecule type" value="Transcribed_RNA"/>
</dbReference>